<keyword evidence="5" id="KW-1185">Reference proteome</keyword>
<comment type="caution">
    <text evidence="4">The sequence shown here is derived from an EMBL/GenBank/DDBJ whole genome shotgun (WGS) entry which is preliminary data.</text>
</comment>
<organism evidence="4 5">
    <name type="scientific">Homarus americanus</name>
    <name type="common">American lobster</name>
    <dbReference type="NCBI Taxonomy" id="6706"/>
    <lineage>
        <taxon>Eukaryota</taxon>
        <taxon>Metazoa</taxon>
        <taxon>Ecdysozoa</taxon>
        <taxon>Arthropoda</taxon>
        <taxon>Crustacea</taxon>
        <taxon>Multicrustacea</taxon>
        <taxon>Malacostraca</taxon>
        <taxon>Eumalacostraca</taxon>
        <taxon>Eucarida</taxon>
        <taxon>Decapoda</taxon>
        <taxon>Pleocyemata</taxon>
        <taxon>Astacidea</taxon>
        <taxon>Nephropoidea</taxon>
        <taxon>Nephropidae</taxon>
        <taxon>Homarus</taxon>
    </lineage>
</organism>
<dbReference type="GO" id="GO:0004398">
    <property type="term" value="F:histidine decarboxylase activity"/>
    <property type="evidence" value="ECO:0007669"/>
    <property type="project" value="TreeGrafter"/>
</dbReference>
<dbReference type="GO" id="GO:0042423">
    <property type="term" value="P:catecholamine biosynthetic process"/>
    <property type="evidence" value="ECO:0007669"/>
    <property type="project" value="UniProtKB-KW"/>
</dbReference>
<evidence type="ECO:0000256" key="1">
    <source>
        <dbReference type="ARBA" id="ARBA00011738"/>
    </source>
</evidence>
<accession>A0A8J5KDU3</accession>
<dbReference type="GO" id="GO:0006548">
    <property type="term" value="P:L-histidine catabolic process"/>
    <property type="evidence" value="ECO:0007669"/>
    <property type="project" value="TreeGrafter"/>
</dbReference>
<dbReference type="InterPro" id="IPR015424">
    <property type="entry name" value="PyrdxlP-dep_Trfase"/>
</dbReference>
<evidence type="ECO:0000313" key="5">
    <source>
        <dbReference type="Proteomes" id="UP000747542"/>
    </source>
</evidence>
<dbReference type="GO" id="GO:0001694">
    <property type="term" value="P:histamine biosynthetic process"/>
    <property type="evidence" value="ECO:0007669"/>
    <property type="project" value="TreeGrafter"/>
</dbReference>
<dbReference type="Proteomes" id="UP000747542">
    <property type="component" value="Unassembled WGS sequence"/>
</dbReference>
<protein>
    <submittedName>
        <fullName evidence="4">Histidine decarboxylase-like</fullName>
    </submittedName>
</protein>
<keyword evidence="2" id="KW-0456">Lyase</keyword>
<dbReference type="InterPro" id="IPR010977">
    <property type="entry name" value="Aromatic_deC"/>
</dbReference>
<dbReference type="EMBL" id="JAHLQT010013773">
    <property type="protein sequence ID" value="KAG7170591.1"/>
    <property type="molecule type" value="Genomic_DNA"/>
</dbReference>
<dbReference type="GO" id="GO:0005737">
    <property type="term" value="C:cytoplasm"/>
    <property type="evidence" value="ECO:0007669"/>
    <property type="project" value="TreeGrafter"/>
</dbReference>
<dbReference type="InterPro" id="IPR015422">
    <property type="entry name" value="PyrdxlP-dep_Trfase_small"/>
</dbReference>
<feature type="region of interest" description="Disordered" evidence="3">
    <location>
        <begin position="328"/>
        <end position="415"/>
    </location>
</feature>
<proteinExistence type="predicted"/>
<sequence>MAQKFEAFVKSDPRFEIPAARYLGMVVFRLKGDNELTEKLLKRLNSTGKLHCVPACLKGKYVIRFTVTSTHTTVDDLSRDWGIIRAVASQALSKTPAEEHKAKVFLKGQEVVEMDPEQQKGRVNMDEGDRDPEVEVVPPELNDHDFTATEAEGGHPLPEPECSAPDQNPGSNMMAEVRRTVTEMLEAYFTKGVVDTRKNPDFGTSLLLANSPMSPKIVNGSFAAIFDNNDVLFEFAKKFQQLKLDVQDSPAVKRRIKGMLMAGKQYSLDSRMDLVTTLVHSAKPTSTDNMPTMMEDSVEGRDYHDTGQLSDPLIETGQLPDPLIETGQLPDPLIETGQLPDPLLGTDQSPDPLLGAGVQTENGHSPSHGRSKSVDEIITTPDLKNLHLDEAIDEGEGETSSPEAETNQPSKAMNGKMHYHLCHKCGSTVTEQ</sequence>
<dbReference type="PANTHER" id="PTHR11999:SF68">
    <property type="entry name" value="HISTIDINE DECARBOXYLASE"/>
    <property type="match status" value="1"/>
</dbReference>
<evidence type="ECO:0000256" key="3">
    <source>
        <dbReference type="SAM" id="MobiDB-lite"/>
    </source>
</evidence>
<comment type="subunit">
    <text evidence="1">Homodimer.</text>
</comment>
<evidence type="ECO:0000313" key="4">
    <source>
        <dbReference type="EMBL" id="KAG7170591.1"/>
    </source>
</evidence>
<keyword evidence="2" id="KW-0210">Decarboxylase</keyword>
<feature type="region of interest" description="Disordered" evidence="3">
    <location>
        <begin position="147"/>
        <end position="170"/>
    </location>
</feature>
<reference evidence="4" key="1">
    <citation type="journal article" date="2021" name="Sci. Adv.">
        <title>The American lobster genome reveals insights on longevity, neural, and immune adaptations.</title>
        <authorList>
            <person name="Polinski J.M."/>
            <person name="Zimin A.V."/>
            <person name="Clark K.F."/>
            <person name="Kohn A.B."/>
            <person name="Sadowski N."/>
            <person name="Timp W."/>
            <person name="Ptitsyn A."/>
            <person name="Khanna P."/>
            <person name="Romanova D.Y."/>
            <person name="Williams P."/>
            <person name="Greenwood S.J."/>
            <person name="Moroz L.L."/>
            <person name="Walt D.R."/>
            <person name="Bodnar A.G."/>
        </authorList>
    </citation>
    <scope>NUCLEOTIDE SEQUENCE</scope>
    <source>
        <strain evidence="4">GMGI-L3</strain>
    </source>
</reference>
<dbReference type="FunFam" id="3.90.1150.10:FF:000018">
    <property type="entry name" value="Histidine decarboxylase"/>
    <property type="match status" value="1"/>
</dbReference>
<feature type="compositionally biased region" description="Polar residues" evidence="3">
    <location>
        <begin position="398"/>
        <end position="411"/>
    </location>
</feature>
<gene>
    <name evidence="4" type="primary">Hdc-L</name>
    <name evidence="4" type="ORF">Hamer_G013403</name>
</gene>
<dbReference type="SUPFAM" id="SSF53383">
    <property type="entry name" value="PLP-dependent transferases"/>
    <property type="match status" value="1"/>
</dbReference>
<evidence type="ECO:0000256" key="2">
    <source>
        <dbReference type="ARBA" id="ARBA00022793"/>
    </source>
</evidence>
<dbReference type="Gene3D" id="3.90.1150.10">
    <property type="entry name" value="Aspartate Aminotransferase, domain 1"/>
    <property type="match status" value="1"/>
</dbReference>
<dbReference type="PANTHER" id="PTHR11999">
    <property type="entry name" value="GROUP II PYRIDOXAL-5-PHOSPHATE DECARBOXYLASE"/>
    <property type="match status" value="1"/>
</dbReference>
<name>A0A8J5KDU3_HOMAM</name>
<dbReference type="AlphaFoldDB" id="A0A8J5KDU3"/>